<evidence type="ECO:0000256" key="1">
    <source>
        <dbReference type="ARBA" id="ARBA00004613"/>
    </source>
</evidence>
<proteinExistence type="predicted"/>
<dbReference type="PANTHER" id="PTHR38050:SF2">
    <property type="entry name" value="FERULOYL ESTERASE C-RELATED"/>
    <property type="match status" value="1"/>
</dbReference>
<keyword evidence="5" id="KW-0378">Hydrolase</keyword>
<keyword evidence="3" id="KW-0858">Xylan degradation</keyword>
<evidence type="ECO:0000256" key="7">
    <source>
        <dbReference type="ARBA" id="ARBA00023326"/>
    </source>
</evidence>
<accession>A0A1T4YT71</accession>
<dbReference type="Pfam" id="PF00326">
    <property type="entry name" value="Peptidase_S9"/>
    <property type="match status" value="1"/>
</dbReference>
<dbReference type="Gene3D" id="3.40.50.1820">
    <property type="entry name" value="alpha/beta hydrolase"/>
    <property type="match status" value="1"/>
</dbReference>
<organism evidence="9 10">
    <name type="scientific">Prosthecobacter debontii</name>
    <dbReference type="NCBI Taxonomy" id="48467"/>
    <lineage>
        <taxon>Bacteria</taxon>
        <taxon>Pseudomonadati</taxon>
        <taxon>Verrucomicrobiota</taxon>
        <taxon>Verrucomicrobiia</taxon>
        <taxon>Verrucomicrobiales</taxon>
        <taxon>Verrucomicrobiaceae</taxon>
        <taxon>Prosthecobacter</taxon>
    </lineage>
</organism>
<dbReference type="AlphaFoldDB" id="A0A1T4YT71"/>
<keyword evidence="4" id="KW-0732">Signal</keyword>
<dbReference type="GO" id="GO:0008236">
    <property type="term" value="F:serine-type peptidase activity"/>
    <property type="evidence" value="ECO:0007669"/>
    <property type="project" value="InterPro"/>
</dbReference>
<dbReference type="GO" id="GO:0006508">
    <property type="term" value="P:proteolysis"/>
    <property type="evidence" value="ECO:0007669"/>
    <property type="project" value="InterPro"/>
</dbReference>
<dbReference type="PANTHER" id="PTHR38050">
    <property type="match status" value="1"/>
</dbReference>
<evidence type="ECO:0000256" key="2">
    <source>
        <dbReference type="ARBA" id="ARBA00022525"/>
    </source>
</evidence>
<reference evidence="10" key="1">
    <citation type="submission" date="2017-02" db="EMBL/GenBank/DDBJ databases">
        <authorList>
            <person name="Varghese N."/>
            <person name="Submissions S."/>
        </authorList>
    </citation>
    <scope>NUCLEOTIDE SEQUENCE [LARGE SCALE GENOMIC DNA]</scope>
    <source>
        <strain evidence="10">ATCC 700200</strain>
    </source>
</reference>
<comment type="subcellular location">
    <subcellularLocation>
        <location evidence="1">Secreted</location>
    </subcellularLocation>
</comment>
<dbReference type="SUPFAM" id="SSF53474">
    <property type="entry name" value="alpha/beta-Hydrolases"/>
    <property type="match status" value="1"/>
</dbReference>
<feature type="domain" description="Peptidase S9 prolyl oligopeptidase catalytic" evidence="8">
    <location>
        <begin position="94"/>
        <end position="154"/>
    </location>
</feature>
<dbReference type="InterPro" id="IPR043595">
    <property type="entry name" value="FaeB/C/D"/>
</dbReference>
<keyword evidence="2" id="KW-0964">Secreted</keyword>
<dbReference type="EMBL" id="FUYE01000017">
    <property type="protein sequence ID" value="SKB04952.1"/>
    <property type="molecule type" value="Genomic_DNA"/>
</dbReference>
<dbReference type="Proteomes" id="UP000190774">
    <property type="component" value="Unassembled WGS sequence"/>
</dbReference>
<sequence length="251" mass="27464">MVSGAVAAEPLIRKEWQVDGVTREALLHIPATAHEVAAPVVFAFHGHGGRMASAVRSFSMHTLWPEALVVYMQGLNTPGRLTDPEGKKPGWQHAAGDQGDRDLKFFDAVLASLKADYRVDTRRIYSMGHSNGGGFTYLLWAERGDVFAALAPSAAPATRSLSKLKPKPLMHLAGENDPLVKFEWQQATINFVRKLNQCGEGMTWDQDANCTLYPSAIGTPVVTALHPGGHEFLKDGPPLIVKFFKQHAKKE</sequence>
<evidence type="ECO:0000256" key="5">
    <source>
        <dbReference type="ARBA" id="ARBA00022801"/>
    </source>
</evidence>
<dbReference type="InterPro" id="IPR029058">
    <property type="entry name" value="AB_hydrolase_fold"/>
</dbReference>
<dbReference type="GO" id="GO:0045493">
    <property type="term" value="P:xylan catabolic process"/>
    <property type="evidence" value="ECO:0007669"/>
    <property type="project" value="UniProtKB-KW"/>
</dbReference>
<protein>
    <submittedName>
        <fullName evidence="9">Polyhydroxybutyrate depolymerase</fullName>
    </submittedName>
</protein>
<evidence type="ECO:0000256" key="3">
    <source>
        <dbReference type="ARBA" id="ARBA00022651"/>
    </source>
</evidence>
<keyword evidence="7" id="KW-0624">Polysaccharide degradation</keyword>
<evidence type="ECO:0000256" key="4">
    <source>
        <dbReference type="ARBA" id="ARBA00022729"/>
    </source>
</evidence>
<keyword evidence="6" id="KW-0119">Carbohydrate metabolism</keyword>
<dbReference type="STRING" id="48467.SAMN02745166_04169"/>
<dbReference type="GO" id="GO:0005576">
    <property type="term" value="C:extracellular region"/>
    <property type="evidence" value="ECO:0007669"/>
    <property type="project" value="UniProtKB-SubCell"/>
</dbReference>
<dbReference type="InterPro" id="IPR001375">
    <property type="entry name" value="Peptidase_S9_cat"/>
</dbReference>
<evidence type="ECO:0000313" key="9">
    <source>
        <dbReference type="EMBL" id="SKB04952.1"/>
    </source>
</evidence>
<name>A0A1T4YT71_9BACT</name>
<gene>
    <name evidence="9" type="ORF">SAMN02745166_04169</name>
</gene>
<evidence type="ECO:0000256" key="6">
    <source>
        <dbReference type="ARBA" id="ARBA00023277"/>
    </source>
</evidence>
<evidence type="ECO:0000259" key="8">
    <source>
        <dbReference type="Pfam" id="PF00326"/>
    </source>
</evidence>
<dbReference type="GO" id="GO:0030600">
    <property type="term" value="F:feruloyl esterase activity"/>
    <property type="evidence" value="ECO:0007669"/>
    <property type="project" value="InterPro"/>
</dbReference>
<keyword evidence="10" id="KW-1185">Reference proteome</keyword>
<evidence type="ECO:0000313" key="10">
    <source>
        <dbReference type="Proteomes" id="UP000190774"/>
    </source>
</evidence>